<evidence type="ECO:0000256" key="4">
    <source>
        <dbReference type="ARBA" id="ARBA00022801"/>
    </source>
</evidence>
<comment type="pathway">
    <text evidence="1">Amino-acid degradation.</text>
</comment>
<comment type="caution">
    <text evidence="11">The sequence shown here is derived from an EMBL/GenBank/DDBJ whole genome shotgun (WGS) entry which is preliminary data.</text>
</comment>
<evidence type="ECO:0000256" key="8">
    <source>
        <dbReference type="NCBIfam" id="TIGR01224"/>
    </source>
</evidence>
<evidence type="ECO:0000256" key="3">
    <source>
        <dbReference type="ARBA" id="ARBA00022723"/>
    </source>
</evidence>
<protein>
    <recommendedName>
        <fullName evidence="2 8">Imidazolonepropionase</fullName>
        <ecNumber evidence="2 8">3.5.2.7</ecNumber>
    </recommendedName>
</protein>
<gene>
    <name evidence="11" type="ORF">LY11_03943</name>
</gene>
<dbReference type="GO" id="GO:0005737">
    <property type="term" value="C:cytoplasm"/>
    <property type="evidence" value="ECO:0007669"/>
    <property type="project" value="UniProtKB-UniRule"/>
</dbReference>
<dbReference type="Pfam" id="PF22039">
    <property type="entry name" value="HUTI_composite_bact"/>
    <property type="match status" value="1"/>
</dbReference>
<proteinExistence type="predicted"/>
<keyword evidence="3" id="KW-0479">Metal-binding</keyword>
<keyword evidence="6" id="KW-0862">Zinc</keyword>
<dbReference type="GO" id="GO:0019556">
    <property type="term" value="P:L-histidine catabolic process to glutamate and formamide"/>
    <property type="evidence" value="ECO:0007669"/>
    <property type="project" value="UniProtKB-UniRule"/>
</dbReference>
<dbReference type="InterPro" id="IPR005920">
    <property type="entry name" value="HutI"/>
</dbReference>
<dbReference type="GO" id="GO:0050480">
    <property type="term" value="F:imidazolonepropionase activity"/>
    <property type="evidence" value="ECO:0007669"/>
    <property type="project" value="UniProtKB-UniRule"/>
</dbReference>
<evidence type="ECO:0000259" key="10">
    <source>
        <dbReference type="Pfam" id="PF22039"/>
    </source>
</evidence>
<dbReference type="STRING" id="188932.AY601_0475"/>
<dbReference type="AlphaFoldDB" id="A0A327SAH7"/>
<dbReference type="Gene3D" id="2.30.40.10">
    <property type="entry name" value="Urease, subunit C, domain 1"/>
    <property type="match status" value="1"/>
</dbReference>
<evidence type="ECO:0000256" key="2">
    <source>
        <dbReference type="ARBA" id="ARBA00012864"/>
    </source>
</evidence>
<dbReference type="OrthoDB" id="9776455at2"/>
<evidence type="ECO:0000259" key="9">
    <source>
        <dbReference type="Pfam" id="PF01979"/>
    </source>
</evidence>
<feature type="domain" description="Aminodeoxyfutalosine deaminase/Imidazolonepropionase-like composite" evidence="10">
    <location>
        <begin position="34"/>
        <end position="58"/>
    </location>
</feature>
<dbReference type="PANTHER" id="PTHR42752">
    <property type="entry name" value="IMIDAZOLONEPROPIONASE"/>
    <property type="match status" value="1"/>
</dbReference>
<dbReference type="GO" id="GO:0046872">
    <property type="term" value="F:metal ion binding"/>
    <property type="evidence" value="ECO:0007669"/>
    <property type="project" value="UniProtKB-KW"/>
</dbReference>
<dbReference type="Gene3D" id="3.20.20.140">
    <property type="entry name" value="Metal-dependent hydrolases"/>
    <property type="match status" value="1"/>
</dbReference>
<evidence type="ECO:0000256" key="7">
    <source>
        <dbReference type="ARBA" id="ARBA00023004"/>
    </source>
</evidence>
<dbReference type="RefSeq" id="WP_111635324.1">
    <property type="nucleotide sequence ID" value="NZ_QLLR01000025.1"/>
</dbReference>
<dbReference type="InterPro" id="IPR054418">
    <property type="entry name" value="MQNX/HUTI_composite_N"/>
</dbReference>
<dbReference type="InterPro" id="IPR032466">
    <property type="entry name" value="Metal_Hydrolase"/>
</dbReference>
<dbReference type="InterPro" id="IPR006680">
    <property type="entry name" value="Amidohydro-rel"/>
</dbReference>
<dbReference type="EC" id="3.5.2.7" evidence="2 8"/>
<feature type="domain" description="Amidohydrolase-related" evidence="9">
    <location>
        <begin position="69"/>
        <end position="381"/>
    </location>
</feature>
<accession>A0A327SAH7</accession>
<organism evidence="11 12">
    <name type="scientific">Pedobacter cryoconitis</name>
    <dbReference type="NCBI Taxonomy" id="188932"/>
    <lineage>
        <taxon>Bacteria</taxon>
        <taxon>Pseudomonadati</taxon>
        <taxon>Bacteroidota</taxon>
        <taxon>Sphingobacteriia</taxon>
        <taxon>Sphingobacteriales</taxon>
        <taxon>Sphingobacteriaceae</taxon>
        <taxon>Pedobacter</taxon>
    </lineage>
</organism>
<dbReference type="SUPFAM" id="SSF51338">
    <property type="entry name" value="Composite domain of metallo-dependent hydrolases"/>
    <property type="match status" value="1"/>
</dbReference>
<keyword evidence="7" id="KW-0408">Iron</keyword>
<dbReference type="Pfam" id="PF01979">
    <property type="entry name" value="Amidohydro_1"/>
    <property type="match status" value="1"/>
</dbReference>
<evidence type="ECO:0000256" key="6">
    <source>
        <dbReference type="ARBA" id="ARBA00022833"/>
    </source>
</evidence>
<dbReference type="NCBIfam" id="TIGR01224">
    <property type="entry name" value="hutI"/>
    <property type="match status" value="1"/>
</dbReference>
<keyword evidence="4" id="KW-0378">Hydrolase</keyword>
<dbReference type="PANTHER" id="PTHR42752:SF1">
    <property type="entry name" value="IMIDAZOLONEPROPIONASE-RELATED"/>
    <property type="match status" value="1"/>
</dbReference>
<dbReference type="InterPro" id="IPR011059">
    <property type="entry name" value="Metal-dep_hydrolase_composite"/>
</dbReference>
<reference evidence="11 12" key="1">
    <citation type="submission" date="2018-06" db="EMBL/GenBank/DDBJ databases">
        <title>Genomic Encyclopedia of Archaeal and Bacterial Type Strains, Phase II (KMG-II): from individual species to whole genera.</title>
        <authorList>
            <person name="Goeker M."/>
        </authorList>
    </citation>
    <scope>NUCLEOTIDE SEQUENCE [LARGE SCALE GENOMIC DNA]</scope>
    <source>
        <strain evidence="11 12">DSM 14825</strain>
    </source>
</reference>
<dbReference type="EMBL" id="QLLR01000025">
    <property type="protein sequence ID" value="RAJ26010.1"/>
    <property type="molecule type" value="Genomic_DNA"/>
</dbReference>
<dbReference type="Proteomes" id="UP000249754">
    <property type="component" value="Unassembled WGS sequence"/>
</dbReference>
<evidence type="ECO:0000256" key="1">
    <source>
        <dbReference type="ARBA" id="ARBA00005023"/>
    </source>
</evidence>
<evidence type="ECO:0000256" key="5">
    <source>
        <dbReference type="ARBA" id="ARBA00022808"/>
    </source>
</evidence>
<evidence type="ECO:0000313" key="11">
    <source>
        <dbReference type="EMBL" id="RAJ26010.1"/>
    </source>
</evidence>
<name>A0A327SAH7_9SPHI</name>
<keyword evidence="5" id="KW-0369">Histidine metabolism</keyword>
<dbReference type="SUPFAM" id="SSF51556">
    <property type="entry name" value="Metallo-dependent hydrolases"/>
    <property type="match status" value="1"/>
</dbReference>
<evidence type="ECO:0000313" key="12">
    <source>
        <dbReference type="Proteomes" id="UP000249754"/>
    </source>
</evidence>
<sequence length="408" mass="43729">MKKLIGPFSEILTLSGLALNGAINDSQLEVVPRGGVIVEDGKIVATGDFEDLRLANPELSLEKIEGEQVLLPGFIDCHTHICFAGSRAKDYSLRIQGKTYLEIAKSGGGIWDSVVQTRAAALSKLVELLEQRVQRHLRDGVTTIEVKSGYGLDVSNELKMLRAIKSVSLTTQADLVPTCLAAHLLPKDFEGSQVEYLNHVLTDLLPLVKAEELANRVDIFIEESAFDRAASVPYLLAAKALGFEITVHADQFTTSGLEVAIEVGAVSADHLEASTEREAALLKGSETVAVVLPGASLGLGMQYAPARKLLDAGACLAIASDWNPGSAPMGDLLMQAAVMSAAEKLSTAEVFAGLTFRAAKALGLKDRGTLTEGMLADMQAYPCSDYREILYHQGKIKPSIVWKNGTRI</sequence>